<name>A0AAV2QRS4_MEGNR</name>
<feature type="transmembrane region" description="Helical" evidence="5">
    <location>
        <begin position="196"/>
        <end position="217"/>
    </location>
</feature>
<sequence length="528" mass="59373">SFVYFGQMFMSLTPPHWCKPPETVRGYNLSDEEIKMLTIPQNNETGSFSKCTRYDVDYTQVVWNLQLKMPKGAPRAVSMEGGGWRSDISIFNPRRNCDLHWVCDDDWKPTFCQSLFFFGSLVGSPLFGWLADAVGRLPIIITTNVLAGVAGVASSFANDLTTFGALRFMVGMTFDSQLVIVYIMSMEYVSAEYRTIMANVPLMVFMCASMCALPWIALAISNWSTFAIAIHTPQLFFILLFWVIPESARWLISKGRVDDAVTIVRQAGKANQRELSETVISEFRNYCERMKEEKLPETTILDLFKTPVLRRRFILLCIMWMVIVIAYDGHMRNTEHLGDNVFITFTLAGLVEAPADFLLILLVEWLGRRHSTVLTLIGSGIISFIISILDTDNFTVVLAVAMVGRFLITMSLNVGQQYTVEVLPTVARAQGNGAIHTLGFLAIAASPSIVYLSKYALWFPYIIMGVASVAGGLLSIFLPETVNEKLPDSLEDGETFWQDQGLCYDPCHKTYIGRGRLRIRSHQEETHV</sequence>
<keyword evidence="2 5" id="KW-0812">Transmembrane</keyword>
<dbReference type="PROSITE" id="PS00216">
    <property type="entry name" value="SUGAR_TRANSPORT_1"/>
    <property type="match status" value="1"/>
</dbReference>
<evidence type="ECO:0000313" key="8">
    <source>
        <dbReference type="Proteomes" id="UP001497623"/>
    </source>
</evidence>
<evidence type="ECO:0000256" key="4">
    <source>
        <dbReference type="ARBA" id="ARBA00023136"/>
    </source>
</evidence>
<dbReference type="Proteomes" id="UP001497623">
    <property type="component" value="Unassembled WGS sequence"/>
</dbReference>
<dbReference type="InterPro" id="IPR036259">
    <property type="entry name" value="MFS_trans_sf"/>
</dbReference>
<keyword evidence="3 5" id="KW-1133">Transmembrane helix</keyword>
<evidence type="ECO:0000256" key="3">
    <source>
        <dbReference type="ARBA" id="ARBA00022989"/>
    </source>
</evidence>
<gene>
    <name evidence="7" type="ORF">MNOR_LOCUS16296</name>
</gene>
<feature type="transmembrane region" description="Helical" evidence="5">
    <location>
        <begin position="458"/>
        <end position="478"/>
    </location>
</feature>
<feature type="transmembrane region" description="Helical" evidence="5">
    <location>
        <begin position="313"/>
        <end position="330"/>
    </location>
</feature>
<dbReference type="SUPFAM" id="SSF103473">
    <property type="entry name" value="MFS general substrate transporter"/>
    <property type="match status" value="1"/>
</dbReference>
<feature type="transmembrane region" description="Helical" evidence="5">
    <location>
        <begin position="394"/>
        <end position="412"/>
    </location>
</feature>
<dbReference type="GO" id="GO:0022857">
    <property type="term" value="F:transmembrane transporter activity"/>
    <property type="evidence" value="ECO:0007669"/>
    <property type="project" value="InterPro"/>
</dbReference>
<proteinExistence type="predicted"/>
<evidence type="ECO:0000256" key="2">
    <source>
        <dbReference type="ARBA" id="ARBA00022692"/>
    </source>
</evidence>
<feature type="non-terminal residue" evidence="7">
    <location>
        <position position="1"/>
    </location>
</feature>
<dbReference type="EMBL" id="CAXKWB010010613">
    <property type="protein sequence ID" value="CAL4098669.1"/>
    <property type="molecule type" value="Genomic_DNA"/>
</dbReference>
<evidence type="ECO:0000313" key="7">
    <source>
        <dbReference type="EMBL" id="CAL4098669.1"/>
    </source>
</evidence>
<accession>A0AAV2QRS4</accession>
<dbReference type="PROSITE" id="PS50850">
    <property type="entry name" value="MFS"/>
    <property type="match status" value="1"/>
</dbReference>
<feature type="non-terminal residue" evidence="7">
    <location>
        <position position="528"/>
    </location>
</feature>
<dbReference type="Pfam" id="PF00083">
    <property type="entry name" value="Sugar_tr"/>
    <property type="match status" value="1"/>
</dbReference>
<evidence type="ECO:0000256" key="5">
    <source>
        <dbReference type="SAM" id="Phobius"/>
    </source>
</evidence>
<dbReference type="GO" id="GO:0016020">
    <property type="term" value="C:membrane"/>
    <property type="evidence" value="ECO:0007669"/>
    <property type="project" value="UniProtKB-SubCell"/>
</dbReference>
<evidence type="ECO:0000256" key="1">
    <source>
        <dbReference type="ARBA" id="ARBA00004141"/>
    </source>
</evidence>
<feature type="domain" description="Major facilitator superfamily (MFS) profile" evidence="6">
    <location>
        <begin position="52"/>
        <end position="483"/>
    </location>
</feature>
<evidence type="ECO:0000259" key="6">
    <source>
        <dbReference type="PROSITE" id="PS50850"/>
    </source>
</evidence>
<dbReference type="AlphaFoldDB" id="A0AAV2QRS4"/>
<dbReference type="Gene3D" id="1.20.1250.20">
    <property type="entry name" value="MFS general substrate transporter like domains"/>
    <property type="match status" value="1"/>
</dbReference>
<dbReference type="PANTHER" id="PTHR24064">
    <property type="entry name" value="SOLUTE CARRIER FAMILY 22 MEMBER"/>
    <property type="match status" value="1"/>
</dbReference>
<comment type="caution">
    <text evidence="7">The sequence shown here is derived from an EMBL/GenBank/DDBJ whole genome shotgun (WGS) entry which is preliminary data.</text>
</comment>
<feature type="transmembrane region" description="Helical" evidence="5">
    <location>
        <begin position="223"/>
        <end position="244"/>
    </location>
</feature>
<feature type="transmembrane region" description="Helical" evidence="5">
    <location>
        <begin position="163"/>
        <end position="184"/>
    </location>
</feature>
<dbReference type="InterPro" id="IPR005828">
    <property type="entry name" value="MFS_sugar_transport-like"/>
</dbReference>
<keyword evidence="8" id="KW-1185">Reference proteome</keyword>
<dbReference type="InterPro" id="IPR005829">
    <property type="entry name" value="Sugar_transporter_CS"/>
</dbReference>
<feature type="transmembrane region" description="Helical" evidence="5">
    <location>
        <begin position="342"/>
        <end position="363"/>
    </location>
</feature>
<organism evidence="7 8">
    <name type="scientific">Meganyctiphanes norvegica</name>
    <name type="common">Northern krill</name>
    <name type="synonym">Thysanopoda norvegica</name>
    <dbReference type="NCBI Taxonomy" id="48144"/>
    <lineage>
        <taxon>Eukaryota</taxon>
        <taxon>Metazoa</taxon>
        <taxon>Ecdysozoa</taxon>
        <taxon>Arthropoda</taxon>
        <taxon>Crustacea</taxon>
        <taxon>Multicrustacea</taxon>
        <taxon>Malacostraca</taxon>
        <taxon>Eumalacostraca</taxon>
        <taxon>Eucarida</taxon>
        <taxon>Euphausiacea</taxon>
        <taxon>Euphausiidae</taxon>
        <taxon>Meganyctiphanes</taxon>
    </lineage>
</organism>
<dbReference type="InterPro" id="IPR020846">
    <property type="entry name" value="MFS_dom"/>
</dbReference>
<keyword evidence="4 5" id="KW-0472">Membrane</keyword>
<feature type="transmembrane region" description="Helical" evidence="5">
    <location>
        <begin position="370"/>
        <end position="388"/>
    </location>
</feature>
<feature type="transmembrane region" description="Helical" evidence="5">
    <location>
        <begin position="433"/>
        <end position="452"/>
    </location>
</feature>
<protein>
    <recommendedName>
        <fullName evidence="6">Major facilitator superfamily (MFS) profile domain-containing protein</fullName>
    </recommendedName>
</protein>
<reference evidence="7 8" key="1">
    <citation type="submission" date="2024-05" db="EMBL/GenBank/DDBJ databases">
        <authorList>
            <person name="Wallberg A."/>
        </authorList>
    </citation>
    <scope>NUCLEOTIDE SEQUENCE [LARGE SCALE GENOMIC DNA]</scope>
</reference>
<comment type="subcellular location">
    <subcellularLocation>
        <location evidence="1">Membrane</location>
        <topology evidence="1">Multi-pass membrane protein</topology>
    </subcellularLocation>
</comment>